<evidence type="ECO:0000313" key="2">
    <source>
        <dbReference type="EMBL" id="TGE06569.1"/>
    </source>
</evidence>
<feature type="signal peptide" evidence="1">
    <location>
        <begin position="1"/>
        <end position="23"/>
    </location>
</feature>
<dbReference type="AlphaFoldDB" id="A0A4Z0P5P3"/>
<sequence length="156" mass="16441">MPFITSSLRVWALCLMPTVAGLAAPNPVTQQAARHKPVVRKAAPQKATRSLAPVRPMVAVPCSATPVDVPITLRGGVKGRNGLPLAGATIWVSGTTQQVTVTNSAGNFNITLPDASPVGLSCGYEGYKQQALFLQTPGQQQDVVFTLQATTGRRKH</sequence>
<protein>
    <recommendedName>
        <fullName evidence="4">Carboxypeptidase-like regulatory domain-containing protein</fullName>
    </recommendedName>
</protein>
<dbReference type="OrthoDB" id="887103at2"/>
<gene>
    <name evidence="2" type="ORF">EU556_17200</name>
</gene>
<evidence type="ECO:0000256" key="1">
    <source>
        <dbReference type="SAM" id="SignalP"/>
    </source>
</evidence>
<organism evidence="2 3">
    <name type="scientific">Hymenobacter fodinae</name>
    <dbReference type="NCBI Taxonomy" id="2510796"/>
    <lineage>
        <taxon>Bacteria</taxon>
        <taxon>Pseudomonadati</taxon>
        <taxon>Bacteroidota</taxon>
        <taxon>Cytophagia</taxon>
        <taxon>Cytophagales</taxon>
        <taxon>Hymenobacteraceae</taxon>
        <taxon>Hymenobacter</taxon>
    </lineage>
</organism>
<dbReference type="Gene3D" id="2.60.40.1120">
    <property type="entry name" value="Carboxypeptidase-like, regulatory domain"/>
    <property type="match status" value="1"/>
</dbReference>
<name>A0A4Z0P5P3_9BACT</name>
<dbReference type="EMBL" id="SRLA01000003">
    <property type="protein sequence ID" value="TGE06569.1"/>
    <property type="molecule type" value="Genomic_DNA"/>
</dbReference>
<accession>A0A4Z0P5P3</accession>
<reference evidence="2 3" key="1">
    <citation type="submission" date="2019-04" db="EMBL/GenBank/DDBJ databases">
        <authorList>
            <person name="Feng G."/>
            <person name="Zhang J."/>
            <person name="Zhu H."/>
        </authorList>
    </citation>
    <scope>NUCLEOTIDE SEQUENCE [LARGE SCALE GENOMIC DNA]</scope>
    <source>
        <strain evidence="2 3">92R-1</strain>
    </source>
</reference>
<evidence type="ECO:0000313" key="3">
    <source>
        <dbReference type="Proteomes" id="UP000298337"/>
    </source>
</evidence>
<proteinExistence type="predicted"/>
<keyword evidence="3" id="KW-1185">Reference proteome</keyword>
<dbReference type="Proteomes" id="UP000298337">
    <property type="component" value="Unassembled WGS sequence"/>
</dbReference>
<comment type="caution">
    <text evidence="2">The sequence shown here is derived from an EMBL/GenBank/DDBJ whole genome shotgun (WGS) entry which is preliminary data.</text>
</comment>
<dbReference type="Pfam" id="PF13620">
    <property type="entry name" value="CarboxypepD_reg"/>
    <property type="match status" value="1"/>
</dbReference>
<evidence type="ECO:0008006" key="4">
    <source>
        <dbReference type="Google" id="ProtNLM"/>
    </source>
</evidence>
<dbReference type="RefSeq" id="WP_135435341.1">
    <property type="nucleotide sequence ID" value="NZ_SRLA01000003.1"/>
</dbReference>
<dbReference type="InterPro" id="IPR008969">
    <property type="entry name" value="CarboxyPept-like_regulatory"/>
</dbReference>
<feature type="chain" id="PRO_5021273677" description="Carboxypeptidase-like regulatory domain-containing protein" evidence="1">
    <location>
        <begin position="24"/>
        <end position="156"/>
    </location>
</feature>
<keyword evidence="1" id="KW-0732">Signal</keyword>
<dbReference type="SUPFAM" id="SSF49464">
    <property type="entry name" value="Carboxypeptidase regulatory domain-like"/>
    <property type="match status" value="1"/>
</dbReference>